<proteinExistence type="predicted"/>
<feature type="region of interest" description="Disordered" evidence="1">
    <location>
        <begin position="1"/>
        <end position="62"/>
    </location>
</feature>
<dbReference type="AlphaFoldDB" id="A0A653D6N6"/>
<name>A0A653D6N6_CALMS</name>
<dbReference type="Proteomes" id="UP000410492">
    <property type="component" value="Unassembled WGS sequence"/>
</dbReference>
<feature type="region of interest" description="Disordered" evidence="1">
    <location>
        <begin position="77"/>
        <end position="104"/>
    </location>
</feature>
<organism evidence="2 3">
    <name type="scientific">Callosobruchus maculatus</name>
    <name type="common">Southern cowpea weevil</name>
    <name type="synonym">Pulse bruchid</name>
    <dbReference type="NCBI Taxonomy" id="64391"/>
    <lineage>
        <taxon>Eukaryota</taxon>
        <taxon>Metazoa</taxon>
        <taxon>Ecdysozoa</taxon>
        <taxon>Arthropoda</taxon>
        <taxon>Hexapoda</taxon>
        <taxon>Insecta</taxon>
        <taxon>Pterygota</taxon>
        <taxon>Neoptera</taxon>
        <taxon>Endopterygota</taxon>
        <taxon>Coleoptera</taxon>
        <taxon>Polyphaga</taxon>
        <taxon>Cucujiformia</taxon>
        <taxon>Chrysomeloidea</taxon>
        <taxon>Chrysomelidae</taxon>
        <taxon>Bruchinae</taxon>
        <taxon>Bruchini</taxon>
        <taxon>Callosobruchus</taxon>
    </lineage>
</organism>
<feature type="compositionally biased region" description="Basic residues" evidence="1">
    <location>
        <begin position="95"/>
        <end position="104"/>
    </location>
</feature>
<keyword evidence="3" id="KW-1185">Reference proteome</keyword>
<accession>A0A653D6N6</accession>
<feature type="compositionally biased region" description="Polar residues" evidence="1">
    <location>
        <begin position="7"/>
        <end position="27"/>
    </location>
</feature>
<dbReference type="EMBL" id="CAACVG010010421">
    <property type="protein sequence ID" value="VEN55798.1"/>
    <property type="molecule type" value="Genomic_DNA"/>
</dbReference>
<evidence type="ECO:0000313" key="3">
    <source>
        <dbReference type="Proteomes" id="UP000410492"/>
    </source>
</evidence>
<reference evidence="2 3" key="1">
    <citation type="submission" date="2019-01" db="EMBL/GenBank/DDBJ databases">
        <authorList>
            <person name="Sayadi A."/>
        </authorList>
    </citation>
    <scope>NUCLEOTIDE SEQUENCE [LARGE SCALE GENOMIC DNA]</scope>
</reference>
<sequence>MEHSLISKYNITGSSTNTTNPERQLLQNIELRPYRKSTTTAPTSCRSNFQNRQNTPFRHGVDGHGGFKFAAAAPNNRAAAPGSCHQTDASVFSSQRHHQVYNRA</sequence>
<evidence type="ECO:0000256" key="1">
    <source>
        <dbReference type="SAM" id="MobiDB-lite"/>
    </source>
</evidence>
<gene>
    <name evidence="2" type="ORF">CALMAC_LOCUS14878</name>
</gene>
<feature type="compositionally biased region" description="Polar residues" evidence="1">
    <location>
        <begin position="36"/>
        <end position="56"/>
    </location>
</feature>
<evidence type="ECO:0000313" key="2">
    <source>
        <dbReference type="EMBL" id="VEN55798.1"/>
    </source>
</evidence>
<feature type="compositionally biased region" description="Polar residues" evidence="1">
    <location>
        <begin position="84"/>
        <end position="94"/>
    </location>
</feature>
<protein>
    <submittedName>
        <fullName evidence="2">Uncharacterized protein</fullName>
    </submittedName>
</protein>